<dbReference type="EMBL" id="JAGGKN010000004">
    <property type="protein sequence ID" value="MBP1952454.1"/>
    <property type="molecule type" value="Genomic_DNA"/>
</dbReference>
<proteinExistence type="inferred from homology"/>
<accession>A0A1G8WZ34</accession>
<evidence type="ECO:0000313" key="5">
    <source>
        <dbReference type="Proteomes" id="UP000242700"/>
    </source>
</evidence>
<evidence type="ECO:0000256" key="2">
    <source>
        <dbReference type="HAMAP-Rule" id="MF_00489"/>
    </source>
</evidence>
<evidence type="ECO:0000313" key="6">
    <source>
        <dbReference type="Proteomes" id="UP001519348"/>
    </source>
</evidence>
<dbReference type="InterPro" id="IPR003791">
    <property type="entry name" value="UPF0178"/>
</dbReference>
<dbReference type="HAMAP" id="MF_00489">
    <property type="entry name" value="UPF0178"/>
    <property type="match status" value="1"/>
</dbReference>
<evidence type="ECO:0000313" key="4">
    <source>
        <dbReference type="EMBL" id="SDJ83533.1"/>
    </source>
</evidence>
<reference evidence="5" key="2">
    <citation type="submission" date="2016-10" db="EMBL/GenBank/DDBJ databases">
        <authorList>
            <person name="Varghese N."/>
            <person name="Submissions S."/>
        </authorList>
    </citation>
    <scope>NUCLEOTIDE SEQUENCE [LARGE SCALE GENOMIC DNA]</scope>
    <source>
        <strain evidence="5">CGMCC 1.8911</strain>
    </source>
</reference>
<dbReference type="OrthoDB" id="9798918at2"/>
<dbReference type="RefSeq" id="WP_092595584.1">
    <property type="nucleotide sequence ID" value="NZ_BMCN01000002.1"/>
</dbReference>
<protein>
    <recommendedName>
        <fullName evidence="2">UPF0178 protein J2Z27_001502</fullName>
    </recommendedName>
</protein>
<reference evidence="3 6" key="3">
    <citation type="submission" date="2021-03" db="EMBL/GenBank/DDBJ databases">
        <title>Genomic Encyclopedia of Type Strains, Phase IV (KMG-IV): sequencing the most valuable type-strain genomes for metagenomic binning, comparative biology and taxonomic classification.</title>
        <authorList>
            <person name="Goeker M."/>
        </authorList>
    </citation>
    <scope>NUCLEOTIDE SEQUENCE [LARGE SCALE GENOMIC DNA]</scope>
    <source>
        <strain evidence="3 6">DSM 22420</strain>
    </source>
</reference>
<dbReference type="PANTHER" id="PTHR35146:SF1">
    <property type="entry name" value="UPF0178 PROTEIN YAII"/>
    <property type="match status" value="1"/>
</dbReference>
<gene>
    <name evidence="3" type="ORF">J2Z27_001502</name>
    <name evidence="4" type="ORF">SAMN05216187_10316</name>
</gene>
<dbReference type="Proteomes" id="UP001519348">
    <property type="component" value="Unassembled WGS sequence"/>
</dbReference>
<reference evidence="4" key="1">
    <citation type="submission" date="2016-10" db="EMBL/GenBank/DDBJ databases">
        <authorList>
            <person name="de Groot N.N."/>
        </authorList>
    </citation>
    <scope>NUCLEOTIDE SEQUENCE [LARGE SCALE GENOMIC DNA]</scope>
    <source>
        <strain evidence="4">CGMCC 1.8911</strain>
    </source>
</reference>
<evidence type="ECO:0000313" key="3">
    <source>
        <dbReference type="EMBL" id="MBP1952454.1"/>
    </source>
</evidence>
<dbReference type="PANTHER" id="PTHR35146">
    <property type="entry name" value="UPF0178 PROTEIN YAII"/>
    <property type="match status" value="1"/>
</dbReference>
<dbReference type="AlphaFoldDB" id="A0A1G8WZ34"/>
<keyword evidence="6" id="KW-1185">Reference proteome</keyword>
<dbReference type="EMBL" id="FNFI01000003">
    <property type="protein sequence ID" value="SDJ83533.1"/>
    <property type="molecule type" value="Genomic_DNA"/>
</dbReference>
<evidence type="ECO:0000256" key="1">
    <source>
        <dbReference type="ARBA" id="ARBA00008522"/>
    </source>
</evidence>
<dbReference type="Pfam" id="PF02639">
    <property type="entry name" value="DUF188"/>
    <property type="match status" value="1"/>
</dbReference>
<comment type="similarity">
    <text evidence="1 2">Belongs to the UPF0178 family.</text>
</comment>
<name>A0A1G8WZ34_9STAP</name>
<sequence length="147" mass="16067">MKVIIDADACPVKDIVINETADKEIKVLLVSSLSHYSQKELADHAEAVYVDAGPDAADYKIVQLAVKGDVIVTQDYGLASLLLPKGCKVIHHTGFEYNGMNMDHLLETRHMSSVIRKGGGRTKGPKALSEDDKNKFLNTFQQAIASK</sequence>
<dbReference type="Proteomes" id="UP000242700">
    <property type="component" value="Unassembled WGS sequence"/>
</dbReference>
<organism evidence="4 5">
    <name type="scientific">Jeotgalicoccus aerolatus</name>
    <dbReference type="NCBI Taxonomy" id="709510"/>
    <lineage>
        <taxon>Bacteria</taxon>
        <taxon>Bacillati</taxon>
        <taxon>Bacillota</taxon>
        <taxon>Bacilli</taxon>
        <taxon>Bacillales</taxon>
        <taxon>Staphylococcaceae</taxon>
        <taxon>Jeotgalicoccus</taxon>
    </lineage>
</organism>
<dbReference type="NCBIfam" id="NF001095">
    <property type="entry name" value="PRK00124.1"/>
    <property type="match status" value="1"/>
</dbReference>
<dbReference type="STRING" id="586411.SAMN05216187_10316"/>